<gene>
    <name evidence="1" type="ORF">GCM10022292_03150</name>
</gene>
<organism evidence="1 2">
    <name type="scientific">Winogradskyella damuponensis</name>
    <dbReference type="NCBI Taxonomy" id="943939"/>
    <lineage>
        <taxon>Bacteria</taxon>
        <taxon>Pseudomonadati</taxon>
        <taxon>Bacteroidota</taxon>
        <taxon>Flavobacteriia</taxon>
        <taxon>Flavobacteriales</taxon>
        <taxon>Flavobacteriaceae</taxon>
        <taxon>Winogradskyella</taxon>
    </lineage>
</organism>
<name>A0ABP8CL71_9FLAO</name>
<evidence type="ECO:0000313" key="1">
    <source>
        <dbReference type="EMBL" id="GAA4240459.1"/>
    </source>
</evidence>
<protein>
    <submittedName>
        <fullName evidence="1">Uncharacterized protein</fullName>
    </submittedName>
</protein>
<proteinExistence type="predicted"/>
<evidence type="ECO:0000313" key="2">
    <source>
        <dbReference type="Proteomes" id="UP001501682"/>
    </source>
</evidence>
<sequence length="127" mass="14289">MNTITIQDESAAGDILNEITLKFNEEYITVSELIKARIELEISRYNDNVETYKKGLVTPGQLESKLNNKKSKSIDVEKQLYIALDAFKTNGFILLVDDQQVENIHQKVLVDKSTTVSFIKLTPLVGG</sequence>
<accession>A0ABP8CL71</accession>
<keyword evidence="2" id="KW-1185">Reference proteome</keyword>
<reference evidence="2" key="1">
    <citation type="journal article" date="2019" name="Int. J. Syst. Evol. Microbiol.">
        <title>The Global Catalogue of Microorganisms (GCM) 10K type strain sequencing project: providing services to taxonomists for standard genome sequencing and annotation.</title>
        <authorList>
            <consortium name="The Broad Institute Genomics Platform"/>
            <consortium name="The Broad Institute Genome Sequencing Center for Infectious Disease"/>
            <person name="Wu L."/>
            <person name="Ma J."/>
        </authorList>
    </citation>
    <scope>NUCLEOTIDE SEQUENCE [LARGE SCALE GENOMIC DNA]</scope>
    <source>
        <strain evidence="2">JCM 17633</strain>
    </source>
</reference>
<dbReference type="Proteomes" id="UP001501682">
    <property type="component" value="Unassembled WGS sequence"/>
</dbReference>
<dbReference type="RefSeq" id="WP_334467725.1">
    <property type="nucleotide sequence ID" value="NZ_BAABCB010000002.1"/>
</dbReference>
<comment type="caution">
    <text evidence="1">The sequence shown here is derived from an EMBL/GenBank/DDBJ whole genome shotgun (WGS) entry which is preliminary data.</text>
</comment>
<dbReference type="EMBL" id="BAABCB010000002">
    <property type="protein sequence ID" value="GAA4240459.1"/>
    <property type="molecule type" value="Genomic_DNA"/>
</dbReference>